<dbReference type="Proteomes" id="UP001058974">
    <property type="component" value="Chromosome 6"/>
</dbReference>
<dbReference type="AlphaFoldDB" id="A0A9D5A6C5"/>
<dbReference type="SUPFAM" id="SSF54495">
    <property type="entry name" value="UBC-like"/>
    <property type="match status" value="1"/>
</dbReference>
<reference evidence="2 3" key="1">
    <citation type="journal article" date="2022" name="Nat. Genet.">
        <title>Improved pea reference genome and pan-genome highlight genomic features and evolutionary characteristics.</title>
        <authorList>
            <person name="Yang T."/>
            <person name="Liu R."/>
            <person name="Luo Y."/>
            <person name="Hu S."/>
            <person name="Wang D."/>
            <person name="Wang C."/>
            <person name="Pandey M.K."/>
            <person name="Ge S."/>
            <person name="Xu Q."/>
            <person name="Li N."/>
            <person name="Li G."/>
            <person name="Huang Y."/>
            <person name="Saxena R.K."/>
            <person name="Ji Y."/>
            <person name="Li M."/>
            <person name="Yan X."/>
            <person name="He Y."/>
            <person name="Liu Y."/>
            <person name="Wang X."/>
            <person name="Xiang C."/>
            <person name="Varshney R.K."/>
            <person name="Ding H."/>
            <person name="Gao S."/>
            <person name="Zong X."/>
        </authorList>
    </citation>
    <scope>NUCLEOTIDE SEQUENCE [LARGE SCALE GENOMIC DNA]</scope>
    <source>
        <strain evidence="2 3">cv. Zhongwan 6</strain>
    </source>
</reference>
<feature type="domain" description="UBC core" evidence="1">
    <location>
        <begin position="48"/>
        <end position="105"/>
    </location>
</feature>
<dbReference type="EMBL" id="JAMSHJ010000006">
    <property type="protein sequence ID" value="KAI5397134.1"/>
    <property type="molecule type" value="Genomic_DNA"/>
</dbReference>
<feature type="non-terminal residue" evidence="2">
    <location>
        <position position="105"/>
    </location>
</feature>
<evidence type="ECO:0000313" key="3">
    <source>
        <dbReference type="Proteomes" id="UP001058974"/>
    </source>
</evidence>
<proteinExistence type="predicted"/>
<dbReference type="Gramene" id="Psat06G0309500-T2">
    <property type="protein sequence ID" value="KAI5397134.1"/>
    <property type="gene ID" value="KIW84_063095"/>
</dbReference>
<dbReference type="InterPro" id="IPR000608">
    <property type="entry name" value="UBC"/>
</dbReference>
<name>A0A9D5A6C5_PEA</name>
<dbReference type="InterPro" id="IPR016135">
    <property type="entry name" value="UBQ-conjugating_enzyme/RWD"/>
</dbReference>
<sequence>LESAFNTTPLLNSKTNFSLSRPCFPFDLTSYLLPFPFPISSVLAMSTPARKRLMRDFKRLQHDPPAGISGAPQDNNIMLWNAVIFGPDDTPWDGGESVLYYSSSL</sequence>
<accession>A0A9D5A6C5</accession>
<dbReference type="Pfam" id="PF00179">
    <property type="entry name" value="UQ_con"/>
    <property type="match status" value="1"/>
</dbReference>
<protein>
    <recommendedName>
        <fullName evidence="1">UBC core domain-containing protein</fullName>
    </recommendedName>
</protein>
<comment type="caution">
    <text evidence="2">The sequence shown here is derived from an EMBL/GenBank/DDBJ whole genome shotgun (WGS) entry which is preliminary data.</text>
</comment>
<keyword evidence="3" id="KW-1185">Reference proteome</keyword>
<dbReference type="PROSITE" id="PS50127">
    <property type="entry name" value="UBC_2"/>
    <property type="match status" value="1"/>
</dbReference>
<dbReference type="InterPro" id="IPR050113">
    <property type="entry name" value="Ub_conjugating_enzyme"/>
</dbReference>
<gene>
    <name evidence="2" type="ORF">KIW84_063095</name>
</gene>
<organism evidence="2 3">
    <name type="scientific">Pisum sativum</name>
    <name type="common">Garden pea</name>
    <name type="synonym">Lathyrus oleraceus</name>
    <dbReference type="NCBI Taxonomy" id="3888"/>
    <lineage>
        <taxon>Eukaryota</taxon>
        <taxon>Viridiplantae</taxon>
        <taxon>Streptophyta</taxon>
        <taxon>Embryophyta</taxon>
        <taxon>Tracheophyta</taxon>
        <taxon>Spermatophyta</taxon>
        <taxon>Magnoliopsida</taxon>
        <taxon>eudicotyledons</taxon>
        <taxon>Gunneridae</taxon>
        <taxon>Pentapetalae</taxon>
        <taxon>rosids</taxon>
        <taxon>fabids</taxon>
        <taxon>Fabales</taxon>
        <taxon>Fabaceae</taxon>
        <taxon>Papilionoideae</taxon>
        <taxon>50 kb inversion clade</taxon>
        <taxon>NPAAA clade</taxon>
        <taxon>Hologalegina</taxon>
        <taxon>IRL clade</taxon>
        <taxon>Fabeae</taxon>
        <taxon>Lathyrus</taxon>
    </lineage>
</organism>
<dbReference type="Gene3D" id="3.10.110.10">
    <property type="entry name" value="Ubiquitin Conjugating Enzyme"/>
    <property type="match status" value="1"/>
</dbReference>
<evidence type="ECO:0000313" key="2">
    <source>
        <dbReference type="EMBL" id="KAI5397134.1"/>
    </source>
</evidence>
<evidence type="ECO:0000259" key="1">
    <source>
        <dbReference type="PROSITE" id="PS50127"/>
    </source>
</evidence>
<dbReference type="PANTHER" id="PTHR24067">
    <property type="entry name" value="UBIQUITIN-CONJUGATING ENZYME E2"/>
    <property type="match status" value="1"/>
</dbReference>